<comment type="caution">
    <text evidence="8">The sequence shown here is derived from an EMBL/GenBank/DDBJ whole genome shotgun (WGS) entry which is preliminary data.</text>
</comment>
<dbReference type="GO" id="GO:0022625">
    <property type="term" value="C:cytosolic large ribosomal subunit"/>
    <property type="evidence" value="ECO:0007669"/>
    <property type="project" value="TreeGrafter"/>
</dbReference>
<dbReference type="AlphaFoldDB" id="A0A1F8EB58"/>
<keyword evidence="3 7" id="KW-0694">RNA-binding</keyword>
<keyword evidence="5 7" id="KW-0687">Ribonucleoprotein</keyword>
<protein>
    <recommendedName>
        <fullName evidence="6 7">Large ribosomal subunit protein uL18</fullName>
    </recommendedName>
</protein>
<dbReference type="STRING" id="1802660.A2735_02325"/>
<evidence type="ECO:0000256" key="1">
    <source>
        <dbReference type="ARBA" id="ARBA00007116"/>
    </source>
</evidence>
<dbReference type="PANTHER" id="PTHR12899:SF3">
    <property type="entry name" value="LARGE RIBOSOMAL SUBUNIT PROTEIN UL18M"/>
    <property type="match status" value="1"/>
</dbReference>
<keyword evidence="4 7" id="KW-0689">Ribosomal protein</keyword>
<dbReference type="EMBL" id="MGJA01000004">
    <property type="protein sequence ID" value="OGM97980.1"/>
    <property type="molecule type" value="Genomic_DNA"/>
</dbReference>
<accession>A0A1F8EB58</accession>
<dbReference type="GO" id="GO:0008097">
    <property type="term" value="F:5S rRNA binding"/>
    <property type="evidence" value="ECO:0007669"/>
    <property type="project" value="TreeGrafter"/>
</dbReference>
<evidence type="ECO:0000256" key="4">
    <source>
        <dbReference type="ARBA" id="ARBA00022980"/>
    </source>
</evidence>
<dbReference type="Proteomes" id="UP000178520">
    <property type="component" value="Unassembled WGS sequence"/>
</dbReference>
<dbReference type="GO" id="GO:0006412">
    <property type="term" value="P:translation"/>
    <property type="evidence" value="ECO:0007669"/>
    <property type="project" value="UniProtKB-UniRule"/>
</dbReference>
<proteinExistence type="inferred from homology"/>
<reference evidence="8 9" key="1">
    <citation type="journal article" date="2016" name="Nat. Commun.">
        <title>Thousands of microbial genomes shed light on interconnected biogeochemical processes in an aquifer system.</title>
        <authorList>
            <person name="Anantharaman K."/>
            <person name="Brown C.T."/>
            <person name="Hug L.A."/>
            <person name="Sharon I."/>
            <person name="Castelle C.J."/>
            <person name="Probst A.J."/>
            <person name="Thomas B.C."/>
            <person name="Singh A."/>
            <person name="Wilkins M.J."/>
            <person name="Karaoz U."/>
            <person name="Brodie E.L."/>
            <person name="Williams K.H."/>
            <person name="Hubbard S.S."/>
            <person name="Banfield J.F."/>
        </authorList>
    </citation>
    <scope>NUCLEOTIDE SEQUENCE [LARGE SCALE GENOMIC DNA]</scope>
</reference>
<comment type="subunit">
    <text evidence="7">Part of the 50S ribosomal subunit; part of the 5S rRNA/L5/L18/L25 subcomplex. Contacts the 5S and 23S rRNAs.</text>
</comment>
<comment type="function">
    <text evidence="7">This is one of the proteins that bind and probably mediate the attachment of the 5S RNA into the large ribosomal subunit, where it forms part of the central protuberance.</text>
</comment>
<dbReference type="NCBIfam" id="TIGR00060">
    <property type="entry name" value="L18_bact"/>
    <property type="match status" value="1"/>
</dbReference>
<gene>
    <name evidence="7" type="primary">rplR</name>
    <name evidence="8" type="ORF">A2735_02325</name>
</gene>
<dbReference type="InterPro" id="IPR057268">
    <property type="entry name" value="Ribosomal_L18"/>
</dbReference>
<dbReference type="SUPFAM" id="SSF53137">
    <property type="entry name" value="Translational machinery components"/>
    <property type="match status" value="1"/>
</dbReference>
<dbReference type="GO" id="GO:0003735">
    <property type="term" value="F:structural constituent of ribosome"/>
    <property type="evidence" value="ECO:0007669"/>
    <property type="project" value="InterPro"/>
</dbReference>
<organism evidence="8 9">
    <name type="scientific">Candidatus Yanofskybacteria bacterium RIFCSPHIGHO2_01_FULL_41_21</name>
    <dbReference type="NCBI Taxonomy" id="1802660"/>
    <lineage>
        <taxon>Bacteria</taxon>
        <taxon>Candidatus Yanofskyibacteriota</taxon>
    </lineage>
</organism>
<name>A0A1F8EB58_9BACT</name>
<evidence type="ECO:0000313" key="8">
    <source>
        <dbReference type="EMBL" id="OGM97980.1"/>
    </source>
</evidence>
<dbReference type="InterPro" id="IPR004389">
    <property type="entry name" value="Ribosomal_uL18_bac-type"/>
</dbReference>
<evidence type="ECO:0000313" key="9">
    <source>
        <dbReference type="Proteomes" id="UP000178520"/>
    </source>
</evidence>
<dbReference type="PANTHER" id="PTHR12899">
    <property type="entry name" value="39S RIBOSOMAL PROTEIN L18, MITOCHONDRIAL"/>
    <property type="match status" value="1"/>
</dbReference>
<keyword evidence="2 7" id="KW-0699">rRNA-binding</keyword>
<comment type="similarity">
    <text evidence="1 7">Belongs to the universal ribosomal protein uL18 family.</text>
</comment>
<dbReference type="FunFam" id="3.30.420.100:FF:000001">
    <property type="entry name" value="50S ribosomal protein L18"/>
    <property type="match status" value="1"/>
</dbReference>
<dbReference type="Gene3D" id="3.30.420.100">
    <property type="match status" value="1"/>
</dbReference>
<dbReference type="HAMAP" id="MF_01337_B">
    <property type="entry name" value="Ribosomal_uL18_B"/>
    <property type="match status" value="1"/>
</dbReference>
<dbReference type="Pfam" id="PF00861">
    <property type="entry name" value="Ribosomal_L18p"/>
    <property type="match status" value="1"/>
</dbReference>
<evidence type="ECO:0000256" key="6">
    <source>
        <dbReference type="ARBA" id="ARBA00035197"/>
    </source>
</evidence>
<sequence length="119" mass="13069">MKTTKSQKRISRHNRVRAKITGTATRPRVAIFKSNKFTYAQVIDDTTGVTMISISDYAGKKSKVAKGTKTEKATLNGQALAKVLKEKGIDTVLFDRGGFKYHGRVKALAEGLREAGIKL</sequence>
<evidence type="ECO:0000256" key="7">
    <source>
        <dbReference type="HAMAP-Rule" id="MF_01337"/>
    </source>
</evidence>
<dbReference type="InterPro" id="IPR005484">
    <property type="entry name" value="Ribosomal_uL18_bac/plant/anim"/>
</dbReference>
<dbReference type="CDD" id="cd00432">
    <property type="entry name" value="Ribosomal_L18_L5e"/>
    <property type="match status" value="1"/>
</dbReference>
<evidence type="ECO:0000256" key="3">
    <source>
        <dbReference type="ARBA" id="ARBA00022884"/>
    </source>
</evidence>
<evidence type="ECO:0000256" key="2">
    <source>
        <dbReference type="ARBA" id="ARBA00022730"/>
    </source>
</evidence>
<evidence type="ECO:0000256" key="5">
    <source>
        <dbReference type="ARBA" id="ARBA00023274"/>
    </source>
</evidence>